<dbReference type="PROSITE" id="PS51257">
    <property type="entry name" value="PROKAR_LIPOPROTEIN"/>
    <property type="match status" value="1"/>
</dbReference>
<accession>A0A3D8PWV1</accession>
<gene>
    <name evidence="2" type="ORF">CWR45_05200</name>
</gene>
<dbReference type="AlphaFoldDB" id="A0A3D8PWV1"/>
<dbReference type="Proteomes" id="UP000256520">
    <property type="component" value="Unassembled WGS sequence"/>
</dbReference>
<keyword evidence="3" id="KW-1185">Reference proteome</keyword>
<name>A0A3D8PWV1_9BACI</name>
<evidence type="ECO:0000256" key="1">
    <source>
        <dbReference type="SAM" id="SignalP"/>
    </source>
</evidence>
<feature type="signal peptide" evidence="1">
    <location>
        <begin position="1"/>
        <end position="18"/>
    </location>
</feature>
<reference evidence="3" key="1">
    <citation type="submission" date="2017-11" db="EMBL/GenBank/DDBJ databases">
        <authorList>
            <person name="Zhu W."/>
        </authorList>
    </citation>
    <scope>NUCLEOTIDE SEQUENCE [LARGE SCALE GENOMIC DNA]</scope>
    <source>
        <strain evidence="3">CAU 1051</strain>
    </source>
</reference>
<dbReference type="EMBL" id="PIOD01000005">
    <property type="protein sequence ID" value="RDW20630.1"/>
    <property type="molecule type" value="Genomic_DNA"/>
</dbReference>
<keyword evidence="1" id="KW-0732">Signal</keyword>
<dbReference type="RefSeq" id="WP_115748742.1">
    <property type="nucleotide sequence ID" value="NZ_PIOD01000005.1"/>
</dbReference>
<dbReference type="InterPro" id="IPR050490">
    <property type="entry name" value="Bact_solute-bd_prot1"/>
</dbReference>
<proteinExistence type="predicted"/>
<dbReference type="InterPro" id="IPR006059">
    <property type="entry name" value="SBP"/>
</dbReference>
<dbReference type="PANTHER" id="PTHR43649:SF14">
    <property type="entry name" value="BLR3389 PROTEIN"/>
    <property type="match status" value="1"/>
</dbReference>
<sequence length="430" mass="48247">MRKLYMLLISLFVLFLLAACDEGDDASSGGDNASSDGEIVLDLWHFDPGARMEVYQEAVDRFEEKHENVKVNVLQIPNDDYKQRVVVAMSGGNPPDVFASWGGGWLEEFVDSNKIKDLTNEDIDYDRFIDVAVKNSTFDDKVYGLPLGIATYSFYYNKEIFAEHNLEVPETYDEFLNVVDVLKENDVYPLALANQPKWPGAFYLMYFADRLGGEDVFQSAYRRTGGGFDDDAYVQAGEYIQDLVERDAFNPGFNGIPYDSGQGRQLMYTGEAAMMLMTSGFVNNVREEFPEFEEKMGVFGFPVIEEGNGDPSNISAGVSPVWSIYEETDQSELAVELIDELTSVETAQGYVDKSSTPVAVKGVELKDEYVSIFTEWINKANSIQFPYDQTLPPELGELHKNTTFDLFGLEVTPEEAAESMEAEAKKIFGE</sequence>
<comment type="caution">
    <text evidence="2">The sequence shown here is derived from an EMBL/GenBank/DDBJ whole genome shotgun (WGS) entry which is preliminary data.</text>
</comment>
<dbReference type="Gene3D" id="3.40.190.10">
    <property type="entry name" value="Periplasmic binding protein-like II"/>
    <property type="match status" value="2"/>
</dbReference>
<dbReference type="SUPFAM" id="SSF53850">
    <property type="entry name" value="Periplasmic binding protein-like II"/>
    <property type="match status" value="1"/>
</dbReference>
<dbReference type="PANTHER" id="PTHR43649">
    <property type="entry name" value="ARABINOSE-BINDING PROTEIN-RELATED"/>
    <property type="match status" value="1"/>
</dbReference>
<evidence type="ECO:0000313" key="2">
    <source>
        <dbReference type="EMBL" id="RDW20630.1"/>
    </source>
</evidence>
<evidence type="ECO:0000313" key="3">
    <source>
        <dbReference type="Proteomes" id="UP000256520"/>
    </source>
</evidence>
<feature type="chain" id="PRO_5039407430" evidence="1">
    <location>
        <begin position="19"/>
        <end position="430"/>
    </location>
</feature>
<organism evidence="2 3">
    <name type="scientific">Oceanobacillus chungangensis</name>
    <dbReference type="NCBI Taxonomy" id="1229152"/>
    <lineage>
        <taxon>Bacteria</taxon>
        <taxon>Bacillati</taxon>
        <taxon>Bacillota</taxon>
        <taxon>Bacilli</taxon>
        <taxon>Bacillales</taxon>
        <taxon>Bacillaceae</taxon>
        <taxon>Oceanobacillus</taxon>
    </lineage>
</organism>
<dbReference type="OrthoDB" id="9798191at2"/>
<protein>
    <submittedName>
        <fullName evidence="2">Sugar ABC transporter substrate-binding protein</fullName>
    </submittedName>
</protein>
<dbReference type="Pfam" id="PF01547">
    <property type="entry name" value="SBP_bac_1"/>
    <property type="match status" value="1"/>
</dbReference>